<evidence type="ECO:0000313" key="3">
    <source>
        <dbReference type="EMBL" id="RRF08433.1"/>
    </source>
</evidence>
<evidence type="ECO:0000313" key="4">
    <source>
        <dbReference type="EMBL" id="SVN63594.1"/>
    </source>
</evidence>
<dbReference type="PROSITE" id="PS51750">
    <property type="entry name" value="BRO_N"/>
    <property type="match status" value="1"/>
</dbReference>
<reference evidence="3 8" key="3">
    <citation type="journal article" date="2019" name="Antimicrob. Agents Chemother.">
        <title>Applying Rapid Whole Genome Sequencing to Predict Phenotypic Antimicrobial Susceptibility Testing Results Among Carbapenem-Resistant Klebsiella pneumoniae Clinical Isolates.</title>
        <authorList>
            <person name="Tamma P.D."/>
            <person name="Fan Y."/>
            <person name="Bergman Y."/>
            <person name="Pertea G."/>
            <person name="Kazmi A."/>
            <person name="Lewis S."/>
            <person name="Carroll K.C."/>
            <person name="Schatz M.C."/>
            <person name="Timp W."/>
            <person name="Simner P.J."/>
        </authorList>
    </citation>
    <scope>NUCLEOTIDE SEQUENCE [LARGE SCALE GENOMIC DNA]</scope>
    <source>
        <strain evidence="3 8">KLPN_104</strain>
    </source>
</reference>
<evidence type="ECO:0000259" key="1">
    <source>
        <dbReference type="PROSITE" id="PS51750"/>
    </source>
</evidence>
<evidence type="ECO:0000313" key="6">
    <source>
        <dbReference type="Proteomes" id="UP000258905"/>
    </source>
</evidence>
<dbReference type="InterPro" id="IPR003497">
    <property type="entry name" value="BRO_N_domain"/>
</dbReference>
<dbReference type="RefSeq" id="WP_004151255.1">
    <property type="nucleotide sequence ID" value="NZ_AP023453.1"/>
</dbReference>
<reference evidence="6 7" key="1">
    <citation type="submission" date="2018-08" db="EMBL/GenBank/DDBJ databases">
        <authorList>
            <consortium name="Pathogen Informatics"/>
        </authorList>
    </citation>
    <scope>NUCLEOTIDE SEQUENCE [LARGE SCALE GENOMIC DNA]</scope>
    <source>
        <strain evidence="4 6">EuSCAPE_GR003</strain>
        <strain evidence="5 7">EuSCAPE_UK014</strain>
    </source>
</reference>
<evidence type="ECO:0000313" key="7">
    <source>
        <dbReference type="Proteomes" id="UP000259364"/>
    </source>
</evidence>
<reference evidence="3" key="2">
    <citation type="submission" date="2018-10" db="EMBL/GenBank/DDBJ databases">
        <authorList>
            <person name="Fan Y."/>
            <person name="Timp W."/>
            <person name="Bergman Y."/>
            <person name="Tamma P."/>
            <person name="Simner P."/>
        </authorList>
    </citation>
    <scope>NUCLEOTIDE SEQUENCE</scope>
    <source>
        <strain evidence="3">KLPN_104</strain>
    </source>
</reference>
<protein>
    <submittedName>
        <fullName evidence="2">Phage repressor protein</fullName>
    </submittedName>
    <submittedName>
        <fullName evidence="4">Uncharacterized phage-encoded protein</fullName>
    </submittedName>
</protein>
<dbReference type="EMBL" id="UIUC01000004">
    <property type="protein sequence ID" value="SVN63594.1"/>
    <property type="molecule type" value="Genomic_DNA"/>
</dbReference>
<dbReference type="Proteomes" id="UP000275975">
    <property type="component" value="Unassembled WGS sequence"/>
</dbReference>
<dbReference type="KEGG" id="kpnu:LI86_19875"/>
<dbReference type="SMART" id="SM01040">
    <property type="entry name" value="Bro-N"/>
    <property type="match status" value="1"/>
</dbReference>
<dbReference type="Proteomes" id="UP000595568">
    <property type="component" value="Chromosome"/>
</dbReference>
<evidence type="ECO:0000313" key="8">
    <source>
        <dbReference type="Proteomes" id="UP000275975"/>
    </source>
</evidence>
<evidence type="ECO:0000313" key="2">
    <source>
        <dbReference type="EMBL" id="QQZ70427.1"/>
    </source>
</evidence>
<dbReference type="KEGG" id="kpne:KU54_020045"/>
<organism evidence="4 6">
    <name type="scientific">Klebsiella pneumoniae</name>
    <dbReference type="NCBI Taxonomy" id="573"/>
    <lineage>
        <taxon>Bacteria</taxon>
        <taxon>Pseudomonadati</taxon>
        <taxon>Pseudomonadota</taxon>
        <taxon>Gammaproteobacteria</taxon>
        <taxon>Enterobacterales</taxon>
        <taxon>Enterobacteriaceae</taxon>
        <taxon>Klebsiella/Raoultella group</taxon>
        <taxon>Klebsiella</taxon>
        <taxon>Klebsiella pneumoniae complex</taxon>
    </lineage>
</organism>
<gene>
    <name evidence="3" type="ORF">EAO17_20625</name>
    <name evidence="2" type="ORF">JMZ77_19865</name>
    <name evidence="4" type="ORF">SAMEA3649591_01689</name>
    <name evidence="5" type="ORF">SAMEA3720909_01491</name>
</gene>
<dbReference type="EMBL" id="CP068602">
    <property type="protein sequence ID" value="QQZ70427.1"/>
    <property type="molecule type" value="Genomic_DNA"/>
</dbReference>
<dbReference type="Proteomes" id="UP000259364">
    <property type="component" value="Unassembled WGS sequence"/>
</dbReference>
<name>A0A2V3KD91_KLEPN</name>
<evidence type="ECO:0000313" key="5">
    <source>
        <dbReference type="EMBL" id="SWF70806.1"/>
    </source>
</evidence>
<dbReference type="EMBL" id="UJHH01000005">
    <property type="protein sequence ID" value="SWF70806.1"/>
    <property type="molecule type" value="Genomic_DNA"/>
</dbReference>
<proteinExistence type="predicted"/>
<evidence type="ECO:0000313" key="9">
    <source>
        <dbReference type="Proteomes" id="UP000595568"/>
    </source>
</evidence>
<reference evidence="2 9" key="4">
    <citation type="submission" date="2021-01" db="EMBL/GenBank/DDBJ databases">
        <title>Genome sequencing of apramycin resistant K. pneumoniae.</title>
        <authorList>
            <person name="Chen L."/>
            <person name="Kreiswirth B."/>
        </authorList>
    </citation>
    <scope>NUCLEOTIDE SEQUENCE [LARGE SCALE GENOMIC DNA]</scope>
    <source>
        <strain evidence="2 9">59493</strain>
    </source>
</reference>
<feature type="domain" description="Bro-N" evidence="1">
    <location>
        <begin position="1"/>
        <end position="115"/>
    </location>
</feature>
<dbReference type="Pfam" id="PF02498">
    <property type="entry name" value="Bro-N"/>
    <property type="match status" value="1"/>
</dbReference>
<dbReference type="EMBL" id="RDAM01000001">
    <property type="protein sequence ID" value="RRF08433.1"/>
    <property type="molecule type" value="Genomic_DNA"/>
</dbReference>
<accession>A0A0J2GDG5</accession>
<dbReference type="Proteomes" id="UP000258905">
    <property type="component" value="Unassembled WGS sequence"/>
</dbReference>
<dbReference type="AlphaFoldDB" id="A0A2V3KD91"/>
<sequence>MNSIIKHFEFKSSEGMDVSIDAARFKGKPVFLAVPLARALGYTNPADALKKHCKSLIKLNYSESRELGFGDNPRGIQLVGQADVFRLIMRSSLPSAERVQDWVCEEVLPALMDTGTYNISRDKTSSGLPEYRLAKAEQLKAQALEKNIASARELMSMFPRLGESANQVIVATLVNPLLGHEVVPLPAIEEHYSTAGEVAAQLGCTANKIGRVANKHNLKTEQYGKFFLDKSRHSDKQVEAFRYNAEGVQALRHLIHGADVA</sequence>
<accession>A0A2V3KD91</accession>